<reference evidence="3 4" key="2">
    <citation type="journal article" date="2011" name="Stand. Genomic Sci.">
        <title>Complete genome sequence of Isosphaera pallida type strain (IS1B).</title>
        <authorList>
            <consortium name="US DOE Joint Genome Institute (JGI-PGF)"/>
            <person name="Goker M."/>
            <person name="Cleland D."/>
            <person name="Saunders E."/>
            <person name="Lapidus A."/>
            <person name="Nolan M."/>
            <person name="Lucas S."/>
            <person name="Hammon N."/>
            <person name="Deshpande S."/>
            <person name="Cheng J.F."/>
            <person name="Tapia R."/>
            <person name="Han C."/>
            <person name="Goodwin L."/>
            <person name="Pitluck S."/>
            <person name="Liolios K."/>
            <person name="Pagani I."/>
            <person name="Ivanova N."/>
            <person name="Mavromatis K."/>
            <person name="Pati A."/>
            <person name="Chen A."/>
            <person name="Palaniappan K."/>
            <person name="Land M."/>
            <person name="Hauser L."/>
            <person name="Chang Y.J."/>
            <person name="Jeffries C.D."/>
            <person name="Detter J.C."/>
            <person name="Beck B."/>
            <person name="Woyke T."/>
            <person name="Bristow J."/>
            <person name="Eisen J.A."/>
            <person name="Markowitz V."/>
            <person name="Hugenholtz P."/>
            <person name="Kyrpides N.C."/>
            <person name="Klenk H.P."/>
        </authorList>
    </citation>
    <scope>NUCLEOTIDE SEQUENCE [LARGE SCALE GENOMIC DNA]</scope>
    <source>
        <strain evidence="4">ATCC 43644 / DSM 9630 / IS1B</strain>
    </source>
</reference>
<proteinExistence type="predicted"/>
<dbReference type="EMBL" id="CP002353">
    <property type="protein sequence ID" value="ADV63835.1"/>
    <property type="molecule type" value="Genomic_DNA"/>
</dbReference>
<sequence>MTDSASPDQPASAIVPPPSLTPPPPGFARPHEAPAWRRLAEATPLAFKLKFLLIAALGLLALQAGWRTLDTLAPVPDHSWAARLDWPLVPVSLRASDSLERLVLDLFRNATRPFLVVTEPLIALIGLDSTIPLASALAALIWAGIVQALLGLTLAKLTSHQIARGETWSLRRAVGFALRRCHRVALAFLVPLLVLAMLGLVSAPLGLLAQLGVVGQILAALGFGLALLLAIPMTMIWLGVLLGWPLMVLTVAAEDEDHFEAISRVFSYVFQKFVPLLTLLALSFLLTFATQGLAELIALVLQRLAQWGPGWFNAATPIANSPEAVALLDLWNTTLRLAVAAVPFSAFWCLMTVIYLTLRRLVDGVPLDDLSAADGPTDSFDNSPPPPPPQSS</sequence>
<evidence type="ECO:0008006" key="5">
    <source>
        <dbReference type="Google" id="ProtNLM"/>
    </source>
</evidence>
<feature type="transmembrane region" description="Helical" evidence="2">
    <location>
        <begin position="47"/>
        <end position="66"/>
    </location>
</feature>
<dbReference type="Proteomes" id="UP000008631">
    <property type="component" value="Chromosome"/>
</dbReference>
<evidence type="ECO:0000256" key="1">
    <source>
        <dbReference type="SAM" id="MobiDB-lite"/>
    </source>
</evidence>
<feature type="transmembrane region" description="Helical" evidence="2">
    <location>
        <begin position="181"/>
        <end position="201"/>
    </location>
</feature>
<protein>
    <recommendedName>
        <fullName evidence="5">Transmembrane protein</fullName>
    </recommendedName>
</protein>
<feature type="transmembrane region" description="Helical" evidence="2">
    <location>
        <begin position="133"/>
        <end position="155"/>
    </location>
</feature>
<dbReference type="RefSeq" id="WP_013566123.1">
    <property type="nucleotide sequence ID" value="NC_014962.1"/>
</dbReference>
<dbReference type="AlphaFoldDB" id="E8R582"/>
<keyword evidence="2" id="KW-1133">Transmembrane helix</keyword>
<feature type="compositionally biased region" description="Pro residues" evidence="1">
    <location>
        <begin position="15"/>
        <end position="27"/>
    </location>
</feature>
<accession>E8R582</accession>
<name>E8R582_ISOPI</name>
<keyword evidence="2" id="KW-0812">Transmembrane</keyword>
<gene>
    <name evidence="3" type="ordered locus">Isop_3273</name>
</gene>
<reference key="1">
    <citation type="submission" date="2010-11" db="EMBL/GenBank/DDBJ databases">
        <title>The complete sequence of chromosome of Isophaera pallida ATCC 43644.</title>
        <authorList>
            <consortium name="US DOE Joint Genome Institute (JGI-PGF)"/>
            <person name="Lucas S."/>
            <person name="Copeland A."/>
            <person name="Lapidus A."/>
            <person name="Bruce D."/>
            <person name="Goodwin L."/>
            <person name="Pitluck S."/>
            <person name="Kyrpides N."/>
            <person name="Mavromatis K."/>
            <person name="Pagani I."/>
            <person name="Ivanova N."/>
            <person name="Saunders E."/>
            <person name="Brettin T."/>
            <person name="Detter J.C."/>
            <person name="Han C."/>
            <person name="Tapia R."/>
            <person name="Land M."/>
            <person name="Hauser L."/>
            <person name="Markowitz V."/>
            <person name="Cheng J.-F."/>
            <person name="Hugenholtz P."/>
            <person name="Woyke T."/>
            <person name="Wu D."/>
            <person name="Eisen J.A."/>
        </authorList>
    </citation>
    <scope>NUCLEOTIDE SEQUENCE</scope>
    <source>
        <strain>ATCC 43644</strain>
    </source>
</reference>
<organism evidence="3 4">
    <name type="scientific">Isosphaera pallida (strain ATCC 43644 / DSM 9630 / IS1B)</name>
    <dbReference type="NCBI Taxonomy" id="575540"/>
    <lineage>
        <taxon>Bacteria</taxon>
        <taxon>Pseudomonadati</taxon>
        <taxon>Planctomycetota</taxon>
        <taxon>Planctomycetia</taxon>
        <taxon>Isosphaerales</taxon>
        <taxon>Isosphaeraceae</taxon>
        <taxon>Isosphaera</taxon>
    </lineage>
</organism>
<feature type="transmembrane region" description="Helical" evidence="2">
    <location>
        <begin position="273"/>
        <end position="301"/>
    </location>
</feature>
<dbReference type="KEGG" id="ipa:Isop_3273"/>
<dbReference type="OrthoDB" id="260428at2"/>
<evidence type="ECO:0000313" key="3">
    <source>
        <dbReference type="EMBL" id="ADV63835.1"/>
    </source>
</evidence>
<keyword evidence="2" id="KW-0472">Membrane</keyword>
<keyword evidence="4" id="KW-1185">Reference proteome</keyword>
<dbReference type="eggNOG" id="ENOG5032S2N">
    <property type="taxonomic scope" value="Bacteria"/>
</dbReference>
<evidence type="ECO:0000313" key="4">
    <source>
        <dbReference type="Proteomes" id="UP000008631"/>
    </source>
</evidence>
<feature type="compositionally biased region" description="Pro residues" evidence="1">
    <location>
        <begin position="383"/>
        <end position="392"/>
    </location>
</feature>
<evidence type="ECO:0000256" key="2">
    <source>
        <dbReference type="SAM" id="Phobius"/>
    </source>
</evidence>
<dbReference type="STRING" id="575540.Isop_3273"/>
<feature type="region of interest" description="Disordered" evidence="1">
    <location>
        <begin position="372"/>
        <end position="392"/>
    </location>
</feature>
<feature type="region of interest" description="Disordered" evidence="1">
    <location>
        <begin position="1"/>
        <end position="31"/>
    </location>
</feature>
<feature type="transmembrane region" description="Helical" evidence="2">
    <location>
        <begin position="337"/>
        <end position="358"/>
    </location>
</feature>
<dbReference type="InParanoid" id="E8R582"/>
<dbReference type="HOGENOM" id="CLU_705764_0_0_0"/>